<reference evidence="14 15" key="1">
    <citation type="journal article" date="2019" name="Philos. Trans. R. Soc. Lond., B, Biol. Sci.">
        <title>Ant behaviour and brain gene expression of defending hosts depend on the ecological success of the intruding social parasite.</title>
        <authorList>
            <person name="Kaur R."/>
            <person name="Stoldt M."/>
            <person name="Jongepier E."/>
            <person name="Feldmeyer B."/>
            <person name="Menzel F."/>
            <person name="Bornberg-Bauer E."/>
            <person name="Foitzik S."/>
        </authorList>
    </citation>
    <scope>NUCLEOTIDE SEQUENCE [LARGE SCALE GENOMIC DNA]</scope>
    <source>
        <tissue evidence="14">Whole body</tissue>
    </source>
</reference>
<comment type="subcellular location">
    <subcellularLocation>
        <location evidence="3">Cytoplasm</location>
    </subcellularLocation>
    <subcellularLocation>
        <location evidence="2">Nucleus</location>
    </subcellularLocation>
</comment>
<gene>
    <name evidence="14" type="ORF">DBV15_12231</name>
</gene>
<dbReference type="GO" id="GO:0016787">
    <property type="term" value="F:hydrolase activity"/>
    <property type="evidence" value="ECO:0007669"/>
    <property type="project" value="UniProtKB-KW"/>
</dbReference>
<dbReference type="GO" id="GO:0005634">
    <property type="term" value="C:nucleus"/>
    <property type="evidence" value="ECO:0007669"/>
    <property type="project" value="UniProtKB-SubCell"/>
</dbReference>
<comment type="cofactor">
    <cofactor evidence="1">
        <name>a divalent metal cation</name>
        <dbReference type="ChEBI" id="CHEBI:60240"/>
    </cofactor>
</comment>
<organism evidence="14 15">
    <name type="scientific">Temnothorax longispinosus</name>
    <dbReference type="NCBI Taxonomy" id="300112"/>
    <lineage>
        <taxon>Eukaryota</taxon>
        <taxon>Metazoa</taxon>
        <taxon>Ecdysozoa</taxon>
        <taxon>Arthropoda</taxon>
        <taxon>Hexapoda</taxon>
        <taxon>Insecta</taxon>
        <taxon>Pterygota</taxon>
        <taxon>Neoptera</taxon>
        <taxon>Endopterygota</taxon>
        <taxon>Hymenoptera</taxon>
        <taxon>Apocrita</taxon>
        <taxon>Aculeata</taxon>
        <taxon>Formicoidea</taxon>
        <taxon>Formicidae</taxon>
        <taxon>Myrmicinae</taxon>
        <taxon>Temnothorax</taxon>
    </lineage>
</organism>
<dbReference type="Pfam" id="PF13359">
    <property type="entry name" value="DDE_Tnp_4"/>
    <property type="match status" value="1"/>
</dbReference>
<keyword evidence="8" id="KW-0479">Metal-binding</keyword>
<dbReference type="GO" id="GO:0046872">
    <property type="term" value="F:metal ion binding"/>
    <property type="evidence" value="ECO:0007669"/>
    <property type="project" value="UniProtKB-KW"/>
</dbReference>
<dbReference type="Proteomes" id="UP000310200">
    <property type="component" value="Unassembled WGS sequence"/>
</dbReference>
<dbReference type="GO" id="GO:0005737">
    <property type="term" value="C:cytoplasm"/>
    <property type="evidence" value="ECO:0007669"/>
    <property type="project" value="UniProtKB-SubCell"/>
</dbReference>
<evidence type="ECO:0000256" key="11">
    <source>
        <dbReference type="ARBA" id="ARBA00030126"/>
    </source>
</evidence>
<evidence type="ECO:0000313" key="14">
    <source>
        <dbReference type="EMBL" id="TGZ46663.1"/>
    </source>
</evidence>
<comment type="similarity">
    <text evidence="4">Belongs to the HARBI1 family.</text>
</comment>
<dbReference type="PANTHER" id="PTHR22930">
    <property type="match status" value="1"/>
</dbReference>
<evidence type="ECO:0000256" key="12">
    <source>
        <dbReference type="ARBA" id="ARBA00045850"/>
    </source>
</evidence>
<evidence type="ECO:0000256" key="10">
    <source>
        <dbReference type="ARBA" id="ARBA00023242"/>
    </source>
</evidence>
<evidence type="ECO:0000256" key="7">
    <source>
        <dbReference type="ARBA" id="ARBA00022722"/>
    </source>
</evidence>
<dbReference type="InterPro" id="IPR045249">
    <property type="entry name" value="HARBI1-like"/>
</dbReference>
<dbReference type="STRING" id="300112.A0A4S2KBL9"/>
<dbReference type="PRINTS" id="PR02086">
    <property type="entry name" value="PUTNUCHARBI1"/>
</dbReference>
<feature type="domain" description="DDE Tnp4" evidence="13">
    <location>
        <begin position="156"/>
        <end position="262"/>
    </location>
</feature>
<dbReference type="AlphaFoldDB" id="A0A4S2KBL9"/>
<accession>A0A4S2KBL9</accession>
<evidence type="ECO:0000256" key="2">
    <source>
        <dbReference type="ARBA" id="ARBA00004123"/>
    </source>
</evidence>
<evidence type="ECO:0000256" key="1">
    <source>
        <dbReference type="ARBA" id="ARBA00001968"/>
    </source>
</evidence>
<dbReference type="InterPro" id="IPR026103">
    <property type="entry name" value="HARBI1_animal"/>
</dbReference>
<keyword evidence="10" id="KW-0539">Nucleus</keyword>
<comment type="caution">
    <text evidence="14">The sequence shown here is derived from an EMBL/GenBank/DDBJ whole genome shotgun (WGS) entry which is preliminary data.</text>
</comment>
<name>A0A4S2KBL9_9HYME</name>
<evidence type="ECO:0000259" key="13">
    <source>
        <dbReference type="Pfam" id="PF13359"/>
    </source>
</evidence>
<evidence type="ECO:0000256" key="6">
    <source>
        <dbReference type="ARBA" id="ARBA00022490"/>
    </source>
</evidence>
<evidence type="ECO:0000256" key="4">
    <source>
        <dbReference type="ARBA" id="ARBA00006958"/>
    </source>
</evidence>
<dbReference type="EMBL" id="QBLH01002842">
    <property type="protein sequence ID" value="TGZ46663.1"/>
    <property type="molecule type" value="Genomic_DNA"/>
</dbReference>
<keyword evidence="15" id="KW-1185">Reference proteome</keyword>
<evidence type="ECO:0000256" key="9">
    <source>
        <dbReference type="ARBA" id="ARBA00022801"/>
    </source>
</evidence>
<proteinExistence type="inferred from homology"/>
<evidence type="ECO:0000256" key="5">
    <source>
        <dbReference type="ARBA" id="ARBA00015519"/>
    </source>
</evidence>
<keyword evidence="7" id="KW-0540">Nuclease</keyword>
<evidence type="ECO:0000313" key="15">
    <source>
        <dbReference type="Proteomes" id="UP000310200"/>
    </source>
</evidence>
<keyword evidence="6" id="KW-0963">Cytoplasm</keyword>
<evidence type="ECO:0000256" key="8">
    <source>
        <dbReference type="ARBA" id="ARBA00022723"/>
    </source>
</evidence>
<dbReference type="GO" id="GO:0004518">
    <property type="term" value="F:nuclease activity"/>
    <property type="evidence" value="ECO:0007669"/>
    <property type="project" value="UniProtKB-KW"/>
</dbReference>
<dbReference type="InterPro" id="IPR027806">
    <property type="entry name" value="HARBI1_dom"/>
</dbReference>
<keyword evidence="9" id="KW-0378">Hydrolase</keyword>
<sequence>MDLLVDLIFESDDDIDDNDEFVERRPYVIRNKPNNFQVWDDKEFFDRFRLKKDTVLELLHAIEDRLIILRNKSRSLTPINQLLTLRFYATGNFLRACGDFSGVSISTASRVIAKVSMAIASLSATMINMPQSNVEIRTTQQAFYDMYKFPRVIGCIDGTHIRIQSPGGKHAEEFRNRKGFFSLNIVCDHNMRIIDVVARWPGSVHDATIFQHSRLRRRLEEGEFRPGILLGDSGYPIKKYLLTPLLHPTTAAENSYNSAHISLEASIFSFKFRYES</sequence>
<protein>
    <recommendedName>
        <fullName evidence="5">Putative nuclease HARBI1</fullName>
    </recommendedName>
    <alternativeName>
        <fullName evidence="11">Harbinger transposase-derived nuclease</fullName>
    </alternativeName>
</protein>
<evidence type="ECO:0000256" key="3">
    <source>
        <dbReference type="ARBA" id="ARBA00004496"/>
    </source>
</evidence>
<dbReference type="PANTHER" id="PTHR22930:SF289">
    <property type="entry name" value="DDE TNP4 DOMAIN-CONTAINING PROTEIN-RELATED"/>
    <property type="match status" value="1"/>
</dbReference>
<comment type="function">
    <text evidence="12">Transposase-derived protein that may have nuclease activity. Does not have transposase activity.</text>
</comment>